<keyword evidence="2" id="KW-0804">Transcription</keyword>
<keyword evidence="4" id="KW-0238">DNA-binding</keyword>
<dbReference type="PROSITE" id="PS52050">
    <property type="entry name" value="WYL"/>
    <property type="match status" value="1"/>
</dbReference>
<dbReference type="Pfam" id="PF08279">
    <property type="entry name" value="HTH_11"/>
    <property type="match status" value="1"/>
</dbReference>
<dbReference type="SUPFAM" id="SSF46785">
    <property type="entry name" value="Winged helix' DNA-binding domain"/>
    <property type="match status" value="1"/>
</dbReference>
<dbReference type="PANTHER" id="PTHR34580">
    <property type="match status" value="1"/>
</dbReference>
<dbReference type="RefSeq" id="WP_123690747.1">
    <property type="nucleotide sequence ID" value="NZ_AP019700.1"/>
</dbReference>
<evidence type="ECO:0000313" key="5">
    <source>
        <dbReference type="Proteomes" id="UP000278222"/>
    </source>
</evidence>
<evidence type="ECO:0000256" key="1">
    <source>
        <dbReference type="ARBA" id="ARBA00023015"/>
    </source>
</evidence>
<dbReference type="PIRSF" id="PIRSF016838">
    <property type="entry name" value="PafC"/>
    <property type="match status" value="1"/>
</dbReference>
<dbReference type="Proteomes" id="UP000278222">
    <property type="component" value="Unassembled WGS sequence"/>
</dbReference>
<dbReference type="InterPro" id="IPR036390">
    <property type="entry name" value="WH_DNA-bd_sf"/>
</dbReference>
<dbReference type="EMBL" id="RJKX01000014">
    <property type="protein sequence ID" value="ROP91114.1"/>
    <property type="molecule type" value="Genomic_DNA"/>
</dbReference>
<dbReference type="InterPro" id="IPR028349">
    <property type="entry name" value="PafC-like"/>
</dbReference>
<accession>A0A3N1LIY9</accession>
<keyword evidence="5" id="KW-1185">Reference proteome</keyword>
<dbReference type="PROSITE" id="PS51000">
    <property type="entry name" value="HTH_DEOR_2"/>
    <property type="match status" value="1"/>
</dbReference>
<dbReference type="PANTHER" id="PTHR34580:SF1">
    <property type="entry name" value="PROTEIN PAFC"/>
    <property type="match status" value="1"/>
</dbReference>
<evidence type="ECO:0000259" key="3">
    <source>
        <dbReference type="PROSITE" id="PS51000"/>
    </source>
</evidence>
<dbReference type="InterPro" id="IPR051534">
    <property type="entry name" value="CBASS_pafABC_assoc_protein"/>
</dbReference>
<dbReference type="Pfam" id="PF25583">
    <property type="entry name" value="WCX"/>
    <property type="match status" value="1"/>
</dbReference>
<dbReference type="AlphaFoldDB" id="A0A3N1LIY9"/>
<dbReference type="InterPro" id="IPR001034">
    <property type="entry name" value="DeoR_HTH"/>
</dbReference>
<reference evidence="4 5" key="1">
    <citation type="submission" date="2018-11" db="EMBL/GenBank/DDBJ databases">
        <title>Genomic Encyclopedia of Type Strains, Phase IV (KMG-IV): sequencing the most valuable type-strain genomes for metagenomic binning, comparative biology and taxonomic classification.</title>
        <authorList>
            <person name="Goeker M."/>
        </authorList>
    </citation>
    <scope>NUCLEOTIDE SEQUENCE [LARGE SCALE GENOMIC DNA]</scope>
    <source>
        <strain evidence="4 5">DSM 5900</strain>
    </source>
</reference>
<protein>
    <submittedName>
        <fullName evidence="4">Putative DNA-binding transcriptional regulator YafY</fullName>
    </submittedName>
</protein>
<sequence>MRASRLLSILILLQLRGRLTSQALSEAFEVSPRTIYRDIEHLSAAGVPVYADRGPGGGFALLDGYRTRLTGLSADEAETLLLQGLAGPAAALGLGQPLATARLKLLAAAPEGKADDAMRIAGRFHLDPVPWHRRAETPGELPRIGRAVWEARRIAIAYGDDAGERRTIDPLGLVLKAGAWYLVGRSRGRLRTYKVDRIARLEVLEDRFTHPAGFDLAGHWQAELARFEAGLQRGQATVRLSPAAMARVYLLGAEAADAALAAVPDETGWRQASMPIEDIDEACAMLLGFGAAVEVMSPPALRRRLAEKAAAIAALYREAGQSPR</sequence>
<evidence type="ECO:0000313" key="4">
    <source>
        <dbReference type="EMBL" id="ROP91114.1"/>
    </source>
</evidence>
<dbReference type="GO" id="GO:0003677">
    <property type="term" value="F:DNA binding"/>
    <property type="evidence" value="ECO:0007669"/>
    <property type="project" value="UniProtKB-KW"/>
</dbReference>
<dbReference type="InterPro" id="IPR026881">
    <property type="entry name" value="WYL_dom"/>
</dbReference>
<proteinExistence type="predicted"/>
<dbReference type="OrthoDB" id="9807255at2"/>
<keyword evidence="1" id="KW-0805">Transcription regulation</keyword>
<name>A0A3N1LIY9_9PROT</name>
<dbReference type="InterPro" id="IPR036388">
    <property type="entry name" value="WH-like_DNA-bd_sf"/>
</dbReference>
<dbReference type="Gene3D" id="1.10.10.10">
    <property type="entry name" value="Winged helix-like DNA-binding domain superfamily/Winged helix DNA-binding domain"/>
    <property type="match status" value="1"/>
</dbReference>
<evidence type="ECO:0000256" key="2">
    <source>
        <dbReference type="ARBA" id="ARBA00023163"/>
    </source>
</evidence>
<feature type="domain" description="HTH deoR-type" evidence="3">
    <location>
        <begin position="2"/>
        <end position="60"/>
    </location>
</feature>
<organism evidence="4 5">
    <name type="scientific">Stella humosa</name>
    <dbReference type="NCBI Taxonomy" id="94"/>
    <lineage>
        <taxon>Bacteria</taxon>
        <taxon>Pseudomonadati</taxon>
        <taxon>Pseudomonadota</taxon>
        <taxon>Alphaproteobacteria</taxon>
        <taxon>Rhodospirillales</taxon>
        <taxon>Stellaceae</taxon>
        <taxon>Stella</taxon>
    </lineage>
</organism>
<dbReference type="InterPro" id="IPR013196">
    <property type="entry name" value="HTH_11"/>
</dbReference>
<comment type="caution">
    <text evidence="4">The sequence shown here is derived from an EMBL/GenBank/DDBJ whole genome shotgun (WGS) entry which is preliminary data.</text>
</comment>
<gene>
    <name evidence="4" type="ORF">EDC65_2977</name>
</gene>
<dbReference type="Pfam" id="PF13280">
    <property type="entry name" value="WYL"/>
    <property type="match status" value="1"/>
</dbReference>
<dbReference type="GO" id="GO:0003700">
    <property type="term" value="F:DNA-binding transcription factor activity"/>
    <property type="evidence" value="ECO:0007669"/>
    <property type="project" value="InterPro"/>
</dbReference>
<dbReference type="InterPro" id="IPR057727">
    <property type="entry name" value="WCX_dom"/>
</dbReference>